<dbReference type="OrthoDB" id="3171335at2"/>
<evidence type="ECO:0000313" key="4">
    <source>
        <dbReference type="EMBL" id="RPF26583.1"/>
    </source>
</evidence>
<dbReference type="PRINTS" id="PR00038">
    <property type="entry name" value="HTHLUXR"/>
</dbReference>
<dbReference type="InterPro" id="IPR016032">
    <property type="entry name" value="Sig_transdc_resp-reg_C-effctor"/>
</dbReference>
<dbReference type="GO" id="GO:0003677">
    <property type="term" value="F:DNA binding"/>
    <property type="evidence" value="ECO:0007669"/>
    <property type="project" value="UniProtKB-KW"/>
</dbReference>
<keyword evidence="5" id="KW-1185">Reference proteome</keyword>
<dbReference type="Gene3D" id="1.10.10.10">
    <property type="entry name" value="Winged helix-like DNA-binding domain superfamily/Winged helix DNA-binding domain"/>
    <property type="match status" value="1"/>
</dbReference>
<dbReference type="PROSITE" id="PS00622">
    <property type="entry name" value="HTH_LUXR_1"/>
    <property type="match status" value="1"/>
</dbReference>
<dbReference type="SUPFAM" id="SSF52172">
    <property type="entry name" value="CheY-like"/>
    <property type="match status" value="1"/>
</dbReference>
<dbReference type="PANTHER" id="PTHR43214:SF43">
    <property type="entry name" value="TWO-COMPONENT RESPONSE REGULATOR"/>
    <property type="match status" value="1"/>
</dbReference>
<dbReference type="Proteomes" id="UP000280726">
    <property type="component" value="Unassembled WGS sequence"/>
</dbReference>
<protein>
    <submittedName>
        <fullName evidence="4">LuxR family two component transcriptional regulator</fullName>
    </submittedName>
</protein>
<evidence type="ECO:0000259" key="3">
    <source>
        <dbReference type="PROSITE" id="PS50110"/>
    </source>
</evidence>
<dbReference type="PROSITE" id="PS50110">
    <property type="entry name" value="RESPONSE_REGULATORY"/>
    <property type="match status" value="1"/>
</dbReference>
<accession>A0A3N4Z239</accession>
<dbReference type="AlphaFoldDB" id="A0A3N4Z239"/>
<dbReference type="InterPro" id="IPR036388">
    <property type="entry name" value="WH-like_DNA-bd_sf"/>
</dbReference>
<comment type="caution">
    <text evidence="4">The sequence shown here is derived from an EMBL/GenBank/DDBJ whole genome shotgun (WGS) entry which is preliminary data.</text>
</comment>
<dbReference type="InterPro" id="IPR011006">
    <property type="entry name" value="CheY-like_superfamily"/>
</dbReference>
<dbReference type="SUPFAM" id="SSF46894">
    <property type="entry name" value="C-terminal effector domain of the bipartite response regulators"/>
    <property type="match status" value="1"/>
</dbReference>
<dbReference type="EMBL" id="RKRA01000001">
    <property type="protein sequence ID" value="RPF26583.1"/>
    <property type="molecule type" value="Genomic_DNA"/>
</dbReference>
<proteinExistence type="predicted"/>
<dbReference type="Gene3D" id="3.40.50.2300">
    <property type="match status" value="1"/>
</dbReference>
<keyword evidence="1" id="KW-0238">DNA-binding</keyword>
<dbReference type="InterPro" id="IPR000792">
    <property type="entry name" value="Tscrpt_reg_LuxR_C"/>
</dbReference>
<dbReference type="SMART" id="SM00448">
    <property type="entry name" value="REC"/>
    <property type="match status" value="1"/>
</dbReference>
<reference evidence="4 5" key="1">
    <citation type="submission" date="2018-11" db="EMBL/GenBank/DDBJ databases">
        <title>Sequencing the genomes of 1000 actinobacteria strains.</title>
        <authorList>
            <person name="Klenk H.-P."/>
        </authorList>
    </citation>
    <scope>NUCLEOTIDE SEQUENCE [LARGE SCALE GENOMIC DNA]</scope>
    <source>
        <strain evidence="4 5">DSM 14418</strain>
    </source>
</reference>
<dbReference type="InterPro" id="IPR039420">
    <property type="entry name" value="WalR-like"/>
</dbReference>
<sequence>MSVTTPPRARTVVPPPATATVTVAAVEDHPVVVLGLQQMLGDAPGLRMLGGFSTVEALLAAPERADVVLLDLMLADRSAPAENVSRLRAAGARVVAYTAGESRYLLRLAAEAGVHGVVLKSAGREVLLDAVAAAARGDVVVAPPRRRTGPSGEYVAILSRRERETLALYASGEKSETVAERLGISQETVNDYVGRIRAKYRRAGRAADTKIDLYKRAVEDGILPAPGFDAG</sequence>
<dbReference type="GO" id="GO:0000160">
    <property type="term" value="P:phosphorelay signal transduction system"/>
    <property type="evidence" value="ECO:0007669"/>
    <property type="project" value="InterPro"/>
</dbReference>
<feature type="domain" description="Response regulatory" evidence="3">
    <location>
        <begin position="22"/>
        <end position="135"/>
    </location>
</feature>
<evidence type="ECO:0000313" key="5">
    <source>
        <dbReference type="Proteomes" id="UP000280726"/>
    </source>
</evidence>
<dbReference type="Pfam" id="PF00072">
    <property type="entry name" value="Response_reg"/>
    <property type="match status" value="1"/>
</dbReference>
<dbReference type="GO" id="GO:0006355">
    <property type="term" value="P:regulation of DNA-templated transcription"/>
    <property type="evidence" value="ECO:0007669"/>
    <property type="project" value="InterPro"/>
</dbReference>
<dbReference type="RefSeq" id="WP_123915379.1">
    <property type="nucleotide sequence ID" value="NZ_RKRA01000001.1"/>
</dbReference>
<keyword evidence="2" id="KW-0597">Phosphoprotein</keyword>
<dbReference type="PANTHER" id="PTHR43214">
    <property type="entry name" value="TWO-COMPONENT RESPONSE REGULATOR"/>
    <property type="match status" value="1"/>
</dbReference>
<organism evidence="4 5">
    <name type="scientific">Georgenia muralis</name>
    <dbReference type="NCBI Taxonomy" id="154117"/>
    <lineage>
        <taxon>Bacteria</taxon>
        <taxon>Bacillati</taxon>
        <taxon>Actinomycetota</taxon>
        <taxon>Actinomycetes</taxon>
        <taxon>Micrococcales</taxon>
        <taxon>Bogoriellaceae</taxon>
        <taxon>Georgenia</taxon>
    </lineage>
</organism>
<dbReference type="SMART" id="SM00421">
    <property type="entry name" value="HTH_LUXR"/>
    <property type="match status" value="1"/>
</dbReference>
<dbReference type="Pfam" id="PF00196">
    <property type="entry name" value="GerE"/>
    <property type="match status" value="1"/>
</dbReference>
<feature type="modified residue" description="4-aspartylphosphate" evidence="2">
    <location>
        <position position="71"/>
    </location>
</feature>
<name>A0A3N4Z239_9MICO</name>
<gene>
    <name evidence="4" type="ORF">EDD32_1030</name>
</gene>
<evidence type="ECO:0000256" key="2">
    <source>
        <dbReference type="PROSITE-ProRule" id="PRU00169"/>
    </source>
</evidence>
<evidence type="ECO:0000256" key="1">
    <source>
        <dbReference type="ARBA" id="ARBA00023125"/>
    </source>
</evidence>
<dbReference type="InterPro" id="IPR001789">
    <property type="entry name" value="Sig_transdc_resp-reg_receiver"/>
</dbReference>
<dbReference type="CDD" id="cd06170">
    <property type="entry name" value="LuxR_C_like"/>
    <property type="match status" value="1"/>
</dbReference>